<dbReference type="EC" id="6.3.4.3" evidence="2"/>
<proteinExistence type="predicted"/>
<evidence type="ECO:0000313" key="7">
    <source>
        <dbReference type="EMBL" id="MPM50683.1"/>
    </source>
</evidence>
<dbReference type="GO" id="GO:0006730">
    <property type="term" value="P:one-carbon metabolic process"/>
    <property type="evidence" value="ECO:0007669"/>
    <property type="project" value="UniProtKB-KW"/>
</dbReference>
<dbReference type="InterPro" id="IPR000559">
    <property type="entry name" value="Formate_THF_ligase"/>
</dbReference>
<evidence type="ECO:0000256" key="6">
    <source>
        <dbReference type="ARBA" id="ARBA00022840"/>
    </source>
</evidence>
<gene>
    <name evidence="7" type="primary">fhs_20</name>
    <name evidence="7" type="ORF">SDC9_97425</name>
</gene>
<dbReference type="EMBL" id="VSSQ01013073">
    <property type="protein sequence ID" value="MPM50683.1"/>
    <property type="molecule type" value="Genomic_DNA"/>
</dbReference>
<dbReference type="GO" id="GO:0005524">
    <property type="term" value="F:ATP binding"/>
    <property type="evidence" value="ECO:0007669"/>
    <property type="project" value="UniProtKB-KW"/>
</dbReference>
<keyword evidence="4 7" id="KW-0436">Ligase</keyword>
<evidence type="ECO:0000256" key="3">
    <source>
        <dbReference type="ARBA" id="ARBA00022563"/>
    </source>
</evidence>
<evidence type="ECO:0000256" key="4">
    <source>
        <dbReference type="ARBA" id="ARBA00022598"/>
    </source>
</evidence>
<evidence type="ECO:0000256" key="2">
    <source>
        <dbReference type="ARBA" id="ARBA00012295"/>
    </source>
</evidence>
<organism evidence="7">
    <name type="scientific">bioreactor metagenome</name>
    <dbReference type="NCBI Taxonomy" id="1076179"/>
    <lineage>
        <taxon>unclassified sequences</taxon>
        <taxon>metagenomes</taxon>
        <taxon>ecological metagenomes</taxon>
    </lineage>
</organism>
<sequence>MWGKGSQGGKELAEEVLRLSEKESNVEFAYELDIPIKDKIKAIATKLYGAETVEFSPKASKEIANFEKLGFGNLPICMAKNQYSLTDDPKILGRPTGFKITIRDITISAGAGFLVALTGDIMKMPGLPKVPAAENIDVDVDGKIKGLF</sequence>
<name>A0A645AIK8_9ZZZZ</name>
<accession>A0A645AIK8</accession>
<evidence type="ECO:0000256" key="5">
    <source>
        <dbReference type="ARBA" id="ARBA00022741"/>
    </source>
</evidence>
<dbReference type="InterPro" id="IPR027417">
    <property type="entry name" value="P-loop_NTPase"/>
</dbReference>
<dbReference type="Gene3D" id="3.10.410.10">
    <property type="entry name" value="Formyltetrahydrofolate synthetase, domain 3"/>
    <property type="match status" value="1"/>
</dbReference>
<comment type="pathway">
    <text evidence="1">One-carbon metabolism; tetrahydrofolate interconversion.</text>
</comment>
<keyword evidence="3" id="KW-0554">One-carbon metabolism</keyword>
<keyword evidence="6" id="KW-0067">ATP-binding</keyword>
<comment type="caution">
    <text evidence="7">The sequence shown here is derived from an EMBL/GenBank/DDBJ whole genome shotgun (WGS) entry which is preliminary data.</text>
</comment>
<dbReference type="GO" id="GO:0004329">
    <property type="term" value="F:formate-tetrahydrofolate ligase activity"/>
    <property type="evidence" value="ECO:0007669"/>
    <property type="project" value="UniProtKB-EC"/>
</dbReference>
<evidence type="ECO:0000256" key="1">
    <source>
        <dbReference type="ARBA" id="ARBA00004777"/>
    </source>
</evidence>
<dbReference type="AlphaFoldDB" id="A0A645AIK8"/>
<dbReference type="Pfam" id="PF01268">
    <property type="entry name" value="FTHFS"/>
    <property type="match status" value="1"/>
</dbReference>
<protein>
    <recommendedName>
        <fullName evidence="2">formate--tetrahydrofolate ligase</fullName>
        <ecNumber evidence="2">6.3.4.3</ecNumber>
    </recommendedName>
</protein>
<dbReference type="SUPFAM" id="SSF52540">
    <property type="entry name" value="P-loop containing nucleoside triphosphate hydrolases"/>
    <property type="match status" value="1"/>
</dbReference>
<dbReference type="FunFam" id="3.10.410.10:FF:000001">
    <property type="entry name" value="Putative formate--tetrahydrofolate ligase"/>
    <property type="match status" value="1"/>
</dbReference>
<reference evidence="7" key="1">
    <citation type="submission" date="2019-08" db="EMBL/GenBank/DDBJ databases">
        <authorList>
            <person name="Kucharzyk K."/>
            <person name="Murdoch R.W."/>
            <person name="Higgins S."/>
            <person name="Loffler F."/>
        </authorList>
    </citation>
    <scope>NUCLEOTIDE SEQUENCE</scope>
</reference>
<keyword evidence="5" id="KW-0547">Nucleotide-binding</keyword>